<name>A0ABT1CU74_9HYPH</name>
<comment type="caution">
    <text evidence="2">The sequence shown here is derived from an EMBL/GenBank/DDBJ whole genome shotgun (WGS) entry which is preliminary data.</text>
</comment>
<evidence type="ECO:0000256" key="1">
    <source>
        <dbReference type="SAM" id="Phobius"/>
    </source>
</evidence>
<keyword evidence="1" id="KW-0472">Membrane</keyword>
<proteinExistence type="predicted"/>
<feature type="transmembrane region" description="Helical" evidence="1">
    <location>
        <begin position="7"/>
        <end position="25"/>
    </location>
</feature>
<dbReference type="Proteomes" id="UP001320715">
    <property type="component" value="Unassembled WGS sequence"/>
</dbReference>
<keyword evidence="1" id="KW-1133">Transmembrane helix</keyword>
<sequence length="147" mass="16775">MHGFRRYWIDAIAVCAILAVFAYYAQRPYSWLLEHECSDTGTVIADEVFVKNGFELVASYWVKLPPRTGYANTYEDLLAQYPDCCGIYKGPPADYMQSPSWWQTVTNQYAKAVLVILDIKSKQGADYRTMEFSRLVTFDACGNNVPN</sequence>
<dbReference type="EMBL" id="JAAAML010000003">
    <property type="protein sequence ID" value="MCO6409752.1"/>
    <property type="molecule type" value="Genomic_DNA"/>
</dbReference>
<keyword evidence="3" id="KW-1185">Reference proteome</keyword>
<accession>A0ABT1CU74</accession>
<evidence type="ECO:0000313" key="3">
    <source>
        <dbReference type="Proteomes" id="UP001320715"/>
    </source>
</evidence>
<dbReference type="RefSeq" id="WP_252916550.1">
    <property type="nucleotide sequence ID" value="NZ_JAAAML010000003.1"/>
</dbReference>
<evidence type="ECO:0000313" key="2">
    <source>
        <dbReference type="EMBL" id="MCO6409752.1"/>
    </source>
</evidence>
<protein>
    <submittedName>
        <fullName evidence="2">Uncharacterized protein</fullName>
    </submittedName>
</protein>
<keyword evidence="1" id="KW-0812">Transmembrane</keyword>
<reference evidence="2 3" key="1">
    <citation type="submission" date="2020-01" db="EMBL/GenBank/DDBJ databases">
        <title>Genomes of bacteria type strains.</title>
        <authorList>
            <person name="Chen J."/>
            <person name="Zhu S."/>
            <person name="Yang J."/>
        </authorList>
    </citation>
    <scope>NUCLEOTIDE SEQUENCE [LARGE SCALE GENOMIC DNA]</scope>
    <source>
        <strain evidence="2 3">DSM 16655</strain>
    </source>
</reference>
<gene>
    <name evidence="2" type="ORF">GTW23_16335</name>
</gene>
<organism evidence="2 3">
    <name type="scientific">Hoeflea alexandrii</name>
    <dbReference type="NCBI Taxonomy" id="288436"/>
    <lineage>
        <taxon>Bacteria</taxon>
        <taxon>Pseudomonadati</taxon>
        <taxon>Pseudomonadota</taxon>
        <taxon>Alphaproteobacteria</taxon>
        <taxon>Hyphomicrobiales</taxon>
        <taxon>Rhizobiaceae</taxon>
        <taxon>Hoeflea</taxon>
    </lineage>
</organism>